<dbReference type="AlphaFoldDB" id="A0A4R7C8Y0"/>
<keyword evidence="3" id="KW-1185">Reference proteome</keyword>
<dbReference type="RefSeq" id="WP_245512801.1">
    <property type="nucleotide sequence ID" value="NZ_SNZR01000011.1"/>
</dbReference>
<reference evidence="2 3" key="1">
    <citation type="submission" date="2019-03" db="EMBL/GenBank/DDBJ databases">
        <title>Genomic Encyclopedia of Type Strains, Phase IV (KMG-IV): sequencing the most valuable type-strain genomes for metagenomic binning, comparative biology and taxonomic classification.</title>
        <authorList>
            <person name="Goeker M."/>
        </authorList>
    </citation>
    <scope>NUCLEOTIDE SEQUENCE [LARGE SCALE GENOMIC DNA]</scope>
    <source>
        <strain evidence="2 3">DSM 25903</strain>
    </source>
</reference>
<evidence type="ECO:0000313" key="2">
    <source>
        <dbReference type="EMBL" id="TDR93336.1"/>
    </source>
</evidence>
<keyword evidence="1" id="KW-1133">Transmembrane helix</keyword>
<protein>
    <submittedName>
        <fullName evidence="2">Uncharacterized protein</fullName>
    </submittedName>
</protein>
<dbReference type="InterPro" id="IPR046093">
    <property type="entry name" value="DUF6111"/>
</dbReference>
<accession>A0A4R7C8Y0</accession>
<evidence type="ECO:0000256" key="1">
    <source>
        <dbReference type="SAM" id="Phobius"/>
    </source>
</evidence>
<feature type="transmembrane region" description="Helical" evidence="1">
    <location>
        <begin position="9"/>
        <end position="27"/>
    </location>
</feature>
<dbReference type="EMBL" id="SNZR01000011">
    <property type="protein sequence ID" value="TDR93336.1"/>
    <property type="molecule type" value="Genomic_DNA"/>
</dbReference>
<gene>
    <name evidence="2" type="ORF">EV668_0594</name>
</gene>
<dbReference type="Pfam" id="PF19606">
    <property type="entry name" value="DUF6111"/>
    <property type="match status" value="1"/>
</dbReference>
<feature type="transmembrane region" description="Helical" evidence="1">
    <location>
        <begin position="39"/>
        <end position="60"/>
    </location>
</feature>
<keyword evidence="1" id="KW-0812">Transmembrane</keyword>
<comment type="caution">
    <text evidence="2">The sequence shown here is derived from an EMBL/GenBank/DDBJ whole genome shotgun (WGS) entry which is preliminary data.</text>
</comment>
<keyword evidence="1" id="KW-0472">Membrane</keyword>
<organism evidence="2 3">
    <name type="scientific">Enterovirga rhinocerotis</name>
    <dbReference type="NCBI Taxonomy" id="1339210"/>
    <lineage>
        <taxon>Bacteria</taxon>
        <taxon>Pseudomonadati</taxon>
        <taxon>Pseudomonadota</taxon>
        <taxon>Alphaproteobacteria</taxon>
        <taxon>Hyphomicrobiales</taxon>
        <taxon>Methylobacteriaceae</taxon>
        <taxon>Enterovirga</taxon>
    </lineage>
</organism>
<name>A0A4R7C8Y0_9HYPH</name>
<proteinExistence type="predicted"/>
<evidence type="ECO:0000313" key="3">
    <source>
        <dbReference type="Proteomes" id="UP000295122"/>
    </source>
</evidence>
<dbReference type="Proteomes" id="UP000295122">
    <property type="component" value="Unassembled WGS sequence"/>
</dbReference>
<sequence>MIRILVQEMALFLSPFLLYAIVLVLQRKHVLDLQHWSRSAAWLAMAGLLLVIGGFVYAGLFGKQNTGAYVPPHMEDGKLVPGQFK</sequence>